<protein>
    <submittedName>
        <fullName evidence="3">DUF418 domain-containing protein</fullName>
    </submittedName>
</protein>
<dbReference type="Pfam" id="PF04235">
    <property type="entry name" value="DUF418"/>
    <property type="match status" value="1"/>
</dbReference>
<evidence type="ECO:0000256" key="1">
    <source>
        <dbReference type="SAM" id="Phobius"/>
    </source>
</evidence>
<keyword evidence="1" id="KW-1133">Transmembrane helix</keyword>
<reference evidence="4" key="1">
    <citation type="submission" date="2019-07" db="EMBL/GenBank/DDBJ databases">
        <title>Shewanella sp. YLB-08 draft genomic sequence.</title>
        <authorList>
            <person name="Yu L."/>
        </authorList>
    </citation>
    <scope>NUCLEOTIDE SEQUENCE [LARGE SCALE GENOMIC DNA]</scope>
    <source>
        <strain evidence="4">JCM 20706</strain>
    </source>
</reference>
<proteinExistence type="predicted"/>
<dbReference type="InterPro" id="IPR052529">
    <property type="entry name" value="Bact_Transport_Assoc"/>
</dbReference>
<evidence type="ECO:0000259" key="2">
    <source>
        <dbReference type="Pfam" id="PF04235"/>
    </source>
</evidence>
<keyword evidence="4" id="KW-1185">Reference proteome</keyword>
<feature type="transmembrane region" description="Helical" evidence="1">
    <location>
        <begin position="239"/>
        <end position="259"/>
    </location>
</feature>
<organism evidence="3 4">
    <name type="scientific">Shewanella hanedai</name>
    <name type="common">Alteromonas hanedai</name>
    <dbReference type="NCBI Taxonomy" id="25"/>
    <lineage>
        <taxon>Bacteria</taxon>
        <taxon>Pseudomonadati</taxon>
        <taxon>Pseudomonadota</taxon>
        <taxon>Gammaproteobacteria</taxon>
        <taxon>Alteromonadales</taxon>
        <taxon>Shewanellaceae</taxon>
        <taxon>Shewanella</taxon>
    </lineage>
</organism>
<dbReference type="PANTHER" id="PTHR30590">
    <property type="entry name" value="INNER MEMBRANE PROTEIN"/>
    <property type="match status" value="1"/>
</dbReference>
<feature type="transmembrane region" description="Helical" evidence="1">
    <location>
        <begin position="96"/>
        <end position="117"/>
    </location>
</feature>
<feature type="transmembrane region" description="Helical" evidence="1">
    <location>
        <begin position="265"/>
        <end position="288"/>
    </location>
</feature>
<feature type="transmembrane region" description="Helical" evidence="1">
    <location>
        <begin position="123"/>
        <end position="140"/>
    </location>
</feature>
<feature type="transmembrane region" description="Helical" evidence="1">
    <location>
        <begin position="309"/>
        <end position="328"/>
    </location>
</feature>
<feature type="transmembrane region" description="Helical" evidence="1">
    <location>
        <begin position="60"/>
        <end position="84"/>
    </location>
</feature>
<keyword evidence="1" id="KW-0472">Membrane</keyword>
<evidence type="ECO:0000313" key="4">
    <source>
        <dbReference type="Proteomes" id="UP000318126"/>
    </source>
</evidence>
<comment type="caution">
    <text evidence="3">The sequence shown here is derived from an EMBL/GenBank/DDBJ whole genome shotgun (WGS) entry which is preliminary data.</text>
</comment>
<dbReference type="PANTHER" id="PTHR30590:SF2">
    <property type="entry name" value="INNER MEMBRANE PROTEIN"/>
    <property type="match status" value="1"/>
</dbReference>
<dbReference type="AlphaFoldDB" id="A0A553JJB8"/>
<feature type="transmembrane region" description="Helical" evidence="1">
    <location>
        <begin position="149"/>
        <end position="167"/>
    </location>
</feature>
<feature type="domain" description="DUF418" evidence="2">
    <location>
        <begin position="226"/>
        <end position="377"/>
    </location>
</feature>
<feature type="transmembrane region" description="Helical" evidence="1">
    <location>
        <begin position="21"/>
        <end position="40"/>
    </location>
</feature>
<dbReference type="InterPro" id="IPR007349">
    <property type="entry name" value="DUF418"/>
</dbReference>
<sequence>MEHLTPDKVDIAPHRNANIDAIRGLALLGIFFLNIFYMGNNYDGYAKHEISPMGDILVEMFSNFFLEARFISLFSMLFGVGLAIQFDRFSKENKNPLVLIKSRLSWLIFFGVIHGIFIWSGDILFAYGLSGFLSLCYIRLDNTMLIKKSVLFMIIGFVIFTALSLFSPEPAIIRGSEAFEEQYLIWSGPYSEQLFMQLMIFATMAFMTPLTLMWLISGLMLLGVYLYRKGIFIHGFSNKQLILFAVATLFLSSLDNLFIFSSSVYLASFSEVLVIASAIPMALIYIHIVVKICQNRAAILKPLQNVGKLAFSLYIFQSICGVILFRHIDPSLMQTLDRPGYMMIALSFSLFQVILASVYLTYFNQGPLEKLWRKLASPKASAPIAQVNNE</sequence>
<feature type="transmembrane region" description="Helical" evidence="1">
    <location>
        <begin position="340"/>
        <end position="363"/>
    </location>
</feature>
<dbReference type="EMBL" id="VKGK01000031">
    <property type="protein sequence ID" value="TRY12544.1"/>
    <property type="molecule type" value="Genomic_DNA"/>
</dbReference>
<gene>
    <name evidence="3" type="ORF">FN961_20065</name>
</gene>
<name>A0A553JJB8_SHEHA</name>
<keyword evidence="1" id="KW-0812">Transmembrane</keyword>
<feature type="transmembrane region" description="Helical" evidence="1">
    <location>
        <begin position="194"/>
        <end position="227"/>
    </location>
</feature>
<dbReference type="RefSeq" id="WP_144041953.1">
    <property type="nucleotide sequence ID" value="NZ_BMPL01000030.1"/>
</dbReference>
<evidence type="ECO:0000313" key="3">
    <source>
        <dbReference type="EMBL" id="TRY12544.1"/>
    </source>
</evidence>
<accession>A0A553JJB8</accession>
<dbReference type="OrthoDB" id="9807744at2"/>
<dbReference type="Proteomes" id="UP000318126">
    <property type="component" value="Unassembled WGS sequence"/>
</dbReference>